<gene>
    <name evidence="2" type="ORF">QYS62_000085</name>
</gene>
<dbReference type="PANTHER" id="PTHR45657:SF20">
    <property type="entry name" value="CRAL_TRIO DOMAIN PROTEIN (AFU_ORTHOLOGUE AFUA_5G00680)"/>
    <property type="match status" value="1"/>
</dbReference>
<feature type="domain" description="CRAL-TRIO" evidence="1">
    <location>
        <begin position="100"/>
        <end position="287"/>
    </location>
</feature>
<dbReference type="Gene3D" id="3.40.525.10">
    <property type="entry name" value="CRAL-TRIO lipid binding domain"/>
    <property type="match status" value="1"/>
</dbReference>
<dbReference type="InterPro" id="IPR051026">
    <property type="entry name" value="PI/PC_transfer"/>
</dbReference>
<dbReference type="SMART" id="SM00516">
    <property type="entry name" value="SEC14"/>
    <property type="match status" value="1"/>
</dbReference>
<dbReference type="CDD" id="cd00170">
    <property type="entry name" value="SEC14"/>
    <property type="match status" value="1"/>
</dbReference>
<dbReference type="EMBL" id="CP151260">
    <property type="protein sequence ID" value="WZH39177.1"/>
    <property type="molecule type" value="Genomic_DNA"/>
</dbReference>
<dbReference type="SUPFAM" id="SSF46938">
    <property type="entry name" value="CRAL/TRIO N-terminal domain"/>
    <property type="match status" value="1"/>
</dbReference>
<dbReference type="PROSITE" id="PS50191">
    <property type="entry name" value="CRAL_TRIO"/>
    <property type="match status" value="1"/>
</dbReference>
<accession>A0ABZ2WF54</accession>
<name>A0ABZ2WF54_9HYPO</name>
<dbReference type="SMART" id="SM01100">
    <property type="entry name" value="CRAL_TRIO_N"/>
    <property type="match status" value="1"/>
</dbReference>
<protein>
    <submittedName>
        <fullName evidence="2">CRAL-TRIO domain-containing protein</fullName>
    </submittedName>
</protein>
<dbReference type="InterPro" id="IPR011074">
    <property type="entry name" value="CRAL/TRIO_N_dom"/>
</dbReference>
<dbReference type="Pfam" id="PF00650">
    <property type="entry name" value="CRAL_TRIO"/>
    <property type="match status" value="1"/>
</dbReference>
<proteinExistence type="predicted"/>
<evidence type="ECO:0000259" key="1">
    <source>
        <dbReference type="PROSITE" id="PS50191"/>
    </source>
</evidence>
<reference evidence="2 3" key="1">
    <citation type="submission" date="2024-04" db="EMBL/GenBank/DDBJ databases">
        <title>Complete genome sequence of Fusarium acuminatum.</title>
        <authorList>
            <person name="Lan B."/>
        </authorList>
    </citation>
    <scope>NUCLEOTIDE SEQUENCE [LARGE SCALE GENOMIC DNA]</scope>
    <source>
        <strain evidence="2">1A</strain>
    </source>
</reference>
<dbReference type="InterPro" id="IPR036865">
    <property type="entry name" value="CRAL-TRIO_dom_sf"/>
</dbReference>
<dbReference type="InterPro" id="IPR036273">
    <property type="entry name" value="CRAL/TRIO_N_dom_sf"/>
</dbReference>
<organism evidence="2 3">
    <name type="scientific">Fusarium acuminatum</name>
    <dbReference type="NCBI Taxonomy" id="5515"/>
    <lineage>
        <taxon>Eukaryota</taxon>
        <taxon>Fungi</taxon>
        <taxon>Dikarya</taxon>
        <taxon>Ascomycota</taxon>
        <taxon>Pezizomycotina</taxon>
        <taxon>Sordariomycetes</taxon>
        <taxon>Hypocreomycetidae</taxon>
        <taxon>Hypocreales</taxon>
        <taxon>Nectriaceae</taxon>
        <taxon>Fusarium</taxon>
        <taxon>Fusarium tricinctum species complex</taxon>
    </lineage>
</organism>
<dbReference type="InterPro" id="IPR001251">
    <property type="entry name" value="CRAL-TRIO_dom"/>
</dbReference>
<dbReference type="Gene3D" id="1.10.8.20">
    <property type="entry name" value="N-terminal domain of phosphatidylinositol transfer protein sec14p"/>
    <property type="match status" value="1"/>
</dbReference>
<evidence type="ECO:0000313" key="3">
    <source>
        <dbReference type="Proteomes" id="UP001489902"/>
    </source>
</evidence>
<sequence length="348" mass="38368">MATEDQIEAPTVATLAGSQLEAFKTLLKNCQHRGLTQRQQEQPPGDVCDGINDDATLMRFLQGRNFDPEGALVQFEEAMAIRKENQVIEAYDTISVEDFEQARKIVGLPISTYPHWSGCRDKLGLPICMFDITLLDSKTIAKYNSSHSVANRTQHAVVFHDYLTRFVIPLCVAMPDCKVQSPSVTSAVYLANASSMGIKQAWSLRGYAQAISHLLAVCFPEVVACCYVLNAPVYFETIWGLLSKFVDPRTASKLVIVPSGSTLSTLTARMSVESIPTEYGGKFEYQPGMPPRLDQDILEHFEWAFPGGRLPEGPIKWAGSQDEGRVLLTTGSVDGKGRNEVLTSTKKV</sequence>
<dbReference type="PANTHER" id="PTHR45657">
    <property type="entry name" value="CRAL-TRIO DOMAIN-CONTAINING PROTEIN YKL091C-RELATED"/>
    <property type="match status" value="1"/>
</dbReference>
<evidence type="ECO:0000313" key="2">
    <source>
        <dbReference type="EMBL" id="WZH39177.1"/>
    </source>
</evidence>
<dbReference type="Proteomes" id="UP001489902">
    <property type="component" value="Chromosome 1"/>
</dbReference>
<keyword evidence="3" id="KW-1185">Reference proteome</keyword>
<dbReference type="SUPFAM" id="SSF52087">
    <property type="entry name" value="CRAL/TRIO domain"/>
    <property type="match status" value="1"/>
</dbReference>